<dbReference type="InterPro" id="IPR051679">
    <property type="entry name" value="DASS-Related_Transporters"/>
</dbReference>
<evidence type="ECO:0000256" key="3">
    <source>
        <dbReference type="ARBA" id="ARBA00022692"/>
    </source>
</evidence>
<feature type="transmembrane region" description="Helical" evidence="7">
    <location>
        <begin position="180"/>
        <end position="204"/>
    </location>
</feature>
<proteinExistence type="predicted"/>
<feature type="transmembrane region" description="Helical" evidence="7">
    <location>
        <begin position="402"/>
        <end position="431"/>
    </location>
</feature>
<evidence type="ECO:0000256" key="6">
    <source>
        <dbReference type="ARBA" id="ARBA00023136"/>
    </source>
</evidence>
<dbReference type="SUPFAM" id="SSF116726">
    <property type="entry name" value="TrkA C-terminal domain-like"/>
    <property type="match status" value="2"/>
</dbReference>
<feature type="transmembrane region" description="Helical" evidence="7">
    <location>
        <begin position="35"/>
        <end position="52"/>
    </location>
</feature>
<feature type="transmembrane region" description="Helical" evidence="7">
    <location>
        <begin position="532"/>
        <end position="550"/>
    </location>
</feature>
<dbReference type="PANTHER" id="PTHR43652">
    <property type="entry name" value="BASIC AMINO ACID ANTIPORTER YFCC-RELATED"/>
    <property type="match status" value="1"/>
</dbReference>
<evidence type="ECO:0000259" key="8">
    <source>
        <dbReference type="PROSITE" id="PS51202"/>
    </source>
</evidence>
<evidence type="ECO:0000256" key="1">
    <source>
        <dbReference type="ARBA" id="ARBA00004141"/>
    </source>
</evidence>
<name>A0A6B2NNF6_9RHOB</name>
<evidence type="ECO:0000256" key="2">
    <source>
        <dbReference type="ARBA" id="ARBA00022448"/>
    </source>
</evidence>
<keyword evidence="2" id="KW-0813">Transport</keyword>
<keyword evidence="5 7" id="KW-1133">Transmembrane helix</keyword>
<evidence type="ECO:0000256" key="5">
    <source>
        <dbReference type="ARBA" id="ARBA00022989"/>
    </source>
</evidence>
<dbReference type="PANTHER" id="PTHR43652:SF2">
    <property type="entry name" value="BASIC AMINO ACID ANTIPORTER YFCC-RELATED"/>
    <property type="match status" value="1"/>
</dbReference>
<organism evidence="9">
    <name type="scientific">Ruegeria sp. PrR005</name>
    <dbReference type="NCBI Taxonomy" id="2706882"/>
    <lineage>
        <taxon>Bacteria</taxon>
        <taxon>Pseudomonadati</taxon>
        <taxon>Pseudomonadota</taxon>
        <taxon>Alphaproteobacteria</taxon>
        <taxon>Rhodobacterales</taxon>
        <taxon>Roseobacteraceae</taxon>
        <taxon>Ruegeria</taxon>
    </lineage>
</organism>
<evidence type="ECO:0000313" key="9">
    <source>
        <dbReference type="EMBL" id="NDW44810.1"/>
    </source>
</evidence>
<keyword evidence="6 7" id="KW-0472">Membrane</keyword>
<dbReference type="PROSITE" id="PS51202">
    <property type="entry name" value="RCK_C"/>
    <property type="match status" value="2"/>
</dbReference>
<feature type="transmembrane region" description="Helical" evidence="7">
    <location>
        <begin position="504"/>
        <end position="525"/>
    </location>
</feature>
<feature type="transmembrane region" description="Helical" evidence="7">
    <location>
        <begin position="147"/>
        <end position="168"/>
    </location>
</feature>
<dbReference type="Gene3D" id="3.30.70.1450">
    <property type="entry name" value="Regulator of K+ conductance, C-terminal domain"/>
    <property type="match status" value="2"/>
</dbReference>
<feature type="domain" description="RCK C-terminal" evidence="8">
    <location>
        <begin position="300"/>
        <end position="384"/>
    </location>
</feature>
<dbReference type="InterPro" id="IPR036721">
    <property type="entry name" value="RCK_C_sf"/>
</dbReference>
<dbReference type="GO" id="GO:0006813">
    <property type="term" value="P:potassium ion transport"/>
    <property type="evidence" value="ECO:0007669"/>
    <property type="project" value="InterPro"/>
</dbReference>
<comment type="caution">
    <text evidence="9">The sequence shown here is derived from an EMBL/GenBank/DDBJ whole genome shotgun (WGS) entry which is preliminary data.</text>
</comment>
<reference evidence="9" key="1">
    <citation type="submission" date="2020-02" db="EMBL/GenBank/DDBJ databases">
        <title>Delineation of the pyrene-degrading pathway in Roseobacter clade bacteria by genomic analysis.</title>
        <authorList>
            <person name="Zhou H."/>
            <person name="Wang H."/>
        </authorList>
    </citation>
    <scope>NUCLEOTIDE SEQUENCE</scope>
    <source>
        <strain evidence="9">PrR005</strain>
    </source>
</reference>
<gene>
    <name evidence="9" type="ORF">G0P99_07560</name>
</gene>
<comment type="subcellular location">
    <subcellularLocation>
        <location evidence="1">Membrane</location>
        <topology evidence="1">Multi-pass membrane protein</topology>
    </subcellularLocation>
</comment>
<dbReference type="InterPro" id="IPR031312">
    <property type="entry name" value="Na/sul_symport_CS"/>
</dbReference>
<feature type="domain" description="RCK C-terminal" evidence="8">
    <location>
        <begin position="215"/>
        <end position="299"/>
    </location>
</feature>
<feature type="transmembrane region" description="Helical" evidence="7">
    <location>
        <begin position="570"/>
        <end position="590"/>
    </location>
</feature>
<dbReference type="EMBL" id="JAAGOX010000011">
    <property type="protein sequence ID" value="NDW44810.1"/>
    <property type="molecule type" value="Genomic_DNA"/>
</dbReference>
<accession>A0A6B2NNF6</accession>
<dbReference type="PROSITE" id="PS01271">
    <property type="entry name" value="NA_SULFATE"/>
    <property type="match status" value="1"/>
</dbReference>
<dbReference type="Pfam" id="PF03600">
    <property type="entry name" value="CitMHS"/>
    <property type="match status" value="1"/>
</dbReference>
<dbReference type="GO" id="GO:0005886">
    <property type="term" value="C:plasma membrane"/>
    <property type="evidence" value="ECO:0007669"/>
    <property type="project" value="TreeGrafter"/>
</dbReference>
<dbReference type="InterPro" id="IPR006037">
    <property type="entry name" value="RCK_C"/>
</dbReference>
<dbReference type="InterPro" id="IPR004680">
    <property type="entry name" value="Cit_transptr-like_dom"/>
</dbReference>
<evidence type="ECO:0000256" key="7">
    <source>
        <dbReference type="SAM" id="Phobius"/>
    </source>
</evidence>
<feature type="transmembrane region" description="Helical" evidence="7">
    <location>
        <begin position="98"/>
        <end position="116"/>
    </location>
</feature>
<dbReference type="RefSeq" id="WP_164128775.1">
    <property type="nucleotide sequence ID" value="NZ_JAAGOX010000011.1"/>
</dbReference>
<feature type="transmembrane region" description="Helical" evidence="7">
    <location>
        <begin position="477"/>
        <end position="498"/>
    </location>
</feature>
<dbReference type="AlphaFoldDB" id="A0A6B2NNF6"/>
<dbReference type="Pfam" id="PF02080">
    <property type="entry name" value="TrkA_C"/>
    <property type="match status" value="2"/>
</dbReference>
<keyword evidence="4" id="KW-0677">Repeat</keyword>
<protein>
    <submittedName>
        <fullName evidence="9">SLC13 family permease</fullName>
    </submittedName>
</protein>
<keyword evidence="3 7" id="KW-0812">Transmembrane</keyword>
<feature type="transmembrane region" description="Helical" evidence="7">
    <location>
        <begin position="12"/>
        <end position="28"/>
    </location>
</feature>
<sequence>MQFLTLSETGSAILTLGIVAAMFVLFLREVFPTEVVAILGVSVMLVTGVLPYDAALPVLSNPAPWTIAAMFIIMGALVRTGALDAFTSIAQRQAQTNARFAIGLLMAFVVVASAFVSNTPVVVVMIPVFVQIARTLDVAASKLLIPLSYGAIMGGTLTLIGTSTNLLVDGVARSQGMEAFSIFEVTPLGIAVVAWGMIYLRFIAPRLLPERDSMAMLLSDKSKMKFFTEAVIPPDSNLIGREVTGVQLFKRPGVRLIDVIRGDLSLRRNLKGVELQVGDRVVLRTQMTELLSLQRNKELKRVDQVSAVETTTVEVLITPGCRMVGRSLGELRLRRRYGVYVLAVHRRNQNIGRQLDELIVKVGDTLLLEGSPVDIQRLAADMEMVDVSHPSARAYRRGHAPIAVASLVGIVALAGLGVAPILMLSIVAVALVLATRCIDADEAFSFVDGRLLALIFSMLAIGAALESSGAVRLIVEAIAPGLSNLPPFLVIWAIYLLTSVLTELVSNNAVAVVVTPIAIGLAQATGLDPRPLVVAVMIAASASFATPIGYQTNMLVYGPGGYRFTDFMKVGIPLNLSMGLLVSALIPFIWPL</sequence>
<feature type="transmembrane region" description="Helical" evidence="7">
    <location>
        <begin position="64"/>
        <end position="86"/>
    </location>
</feature>
<feature type="transmembrane region" description="Helical" evidence="7">
    <location>
        <begin position="443"/>
        <end position="465"/>
    </location>
</feature>
<evidence type="ECO:0000256" key="4">
    <source>
        <dbReference type="ARBA" id="ARBA00022737"/>
    </source>
</evidence>
<dbReference type="GO" id="GO:0008324">
    <property type="term" value="F:monoatomic cation transmembrane transporter activity"/>
    <property type="evidence" value="ECO:0007669"/>
    <property type="project" value="InterPro"/>
</dbReference>